<reference evidence="1 2" key="1">
    <citation type="submission" date="2019-02" db="EMBL/GenBank/DDBJ databases">
        <title>Deep-cultivation of Planctomycetes and their phenomic and genomic characterization uncovers novel biology.</title>
        <authorList>
            <person name="Wiegand S."/>
            <person name="Jogler M."/>
            <person name="Boedeker C."/>
            <person name="Pinto D."/>
            <person name="Vollmers J."/>
            <person name="Rivas-Marin E."/>
            <person name="Kohn T."/>
            <person name="Peeters S.H."/>
            <person name="Heuer A."/>
            <person name="Rast P."/>
            <person name="Oberbeckmann S."/>
            <person name="Bunk B."/>
            <person name="Jeske O."/>
            <person name="Meyerdierks A."/>
            <person name="Storesund J.E."/>
            <person name="Kallscheuer N."/>
            <person name="Luecker S."/>
            <person name="Lage O.M."/>
            <person name="Pohl T."/>
            <person name="Merkel B.J."/>
            <person name="Hornburger P."/>
            <person name="Mueller R.-W."/>
            <person name="Bruemmer F."/>
            <person name="Labrenz M."/>
            <person name="Spormann A.M."/>
            <person name="Op den Camp H."/>
            <person name="Overmann J."/>
            <person name="Amann R."/>
            <person name="Jetten M.S.M."/>
            <person name="Mascher T."/>
            <person name="Medema M.H."/>
            <person name="Devos D.P."/>
            <person name="Kaster A.-K."/>
            <person name="Ovreas L."/>
            <person name="Rohde M."/>
            <person name="Galperin M.Y."/>
            <person name="Jogler C."/>
        </authorList>
    </citation>
    <scope>NUCLEOTIDE SEQUENCE [LARGE SCALE GENOMIC DNA]</scope>
    <source>
        <strain evidence="1 2">Mal4</strain>
    </source>
</reference>
<dbReference type="AlphaFoldDB" id="A0A517ZA58"/>
<dbReference type="Proteomes" id="UP000320496">
    <property type="component" value="Chromosome"/>
</dbReference>
<proteinExistence type="predicted"/>
<name>A0A517ZA58_9PLAN</name>
<protein>
    <submittedName>
        <fullName evidence="1">Uncharacterized protein</fullName>
    </submittedName>
</protein>
<accession>A0A517ZA58</accession>
<organism evidence="1 2">
    <name type="scientific">Maioricimonas rarisocia</name>
    <dbReference type="NCBI Taxonomy" id="2528026"/>
    <lineage>
        <taxon>Bacteria</taxon>
        <taxon>Pseudomonadati</taxon>
        <taxon>Planctomycetota</taxon>
        <taxon>Planctomycetia</taxon>
        <taxon>Planctomycetales</taxon>
        <taxon>Planctomycetaceae</taxon>
        <taxon>Maioricimonas</taxon>
    </lineage>
</organism>
<keyword evidence="2" id="KW-1185">Reference proteome</keyword>
<dbReference type="KEGG" id="mri:Mal4_36280"/>
<evidence type="ECO:0000313" key="2">
    <source>
        <dbReference type="Proteomes" id="UP000320496"/>
    </source>
</evidence>
<gene>
    <name evidence="1" type="ORF">Mal4_36280</name>
</gene>
<dbReference type="EMBL" id="CP036275">
    <property type="protein sequence ID" value="QDU39289.1"/>
    <property type="molecule type" value="Genomic_DNA"/>
</dbReference>
<evidence type="ECO:0000313" key="1">
    <source>
        <dbReference type="EMBL" id="QDU39289.1"/>
    </source>
</evidence>
<sequence>MSNALSARWGRHSCLPVANPPAGCAGFGWRARGADREAGLSIAPACSPAFGVRAWHPPNVRRTTFALAEQAGTGNRFVAHGAVGCRRRRRRTGTRRTRVECAIGQVGQTFLSARCQPTGRLRRLRLASNQGYPLRHSFFAFRAFRTTPEATSNADDLIPALTYRARLCRCRHFLKAHPSRLISGGVATRRPPATRRRTRVECAIGQVGQTFLSARSQPTGRPRRLRLASNQGYPLRHSFLTFRAFRTTPEATSNADDLIPALTYRARLCRCRHFLKAHPSSLMRWGRRCATTTSHPPHRTQPVGFLTSHLSPLTSHLSPLTPHASPHRVTDSHQPNSFLTSGVSRVRLYRSPVFRIASACVGYGWIVEPTCLSPRPCVIAIVSSPIMSPA</sequence>